<dbReference type="PROSITE" id="PS50931">
    <property type="entry name" value="HTH_LYSR"/>
    <property type="match status" value="1"/>
</dbReference>
<dbReference type="Proteomes" id="UP000829494">
    <property type="component" value="Chromosome"/>
</dbReference>
<feature type="region of interest" description="Disordered" evidence="5">
    <location>
        <begin position="289"/>
        <end position="322"/>
    </location>
</feature>
<dbReference type="InterPro" id="IPR036390">
    <property type="entry name" value="WH_DNA-bd_sf"/>
</dbReference>
<dbReference type="SUPFAM" id="SSF46785">
    <property type="entry name" value="Winged helix' DNA-binding domain"/>
    <property type="match status" value="1"/>
</dbReference>
<comment type="similarity">
    <text evidence="1">Belongs to the LysR transcriptional regulatory family.</text>
</comment>
<dbReference type="SUPFAM" id="SSF53850">
    <property type="entry name" value="Periplasmic binding protein-like II"/>
    <property type="match status" value="1"/>
</dbReference>
<dbReference type="EMBL" id="CP094298">
    <property type="protein sequence ID" value="UNZ03068.1"/>
    <property type="molecule type" value="Genomic_DNA"/>
</dbReference>
<dbReference type="Gene3D" id="1.10.10.10">
    <property type="entry name" value="Winged helix-like DNA-binding domain superfamily/Winged helix DNA-binding domain"/>
    <property type="match status" value="1"/>
</dbReference>
<reference evidence="7 8" key="1">
    <citation type="submission" date="2022-03" db="EMBL/GenBank/DDBJ databases">
        <title>Complete genome of Streptomyces rimosus ssp. rimosus R7 (=ATCC 10970).</title>
        <authorList>
            <person name="Beganovic S."/>
            <person name="Ruckert C."/>
            <person name="Busche T."/>
            <person name="Kalinowski J."/>
            <person name="Wittmann C."/>
        </authorList>
    </citation>
    <scope>NUCLEOTIDE SEQUENCE [LARGE SCALE GENOMIC DNA]</scope>
    <source>
        <strain evidence="7 8">R7</strain>
    </source>
</reference>
<feature type="domain" description="HTH lysR-type" evidence="6">
    <location>
        <begin position="3"/>
        <end position="60"/>
    </location>
</feature>
<keyword evidence="8" id="KW-1185">Reference proteome</keyword>
<dbReference type="InterPro" id="IPR005119">
    <property type="entry name" value="LysR_subst-bd"/>
</dbReference>
<protein>
    <submittedName>
        <fullName evidence="7">HTH-type transcriptional regulator BenM</fullName>
    </submittedName>
</protein>
<dbReference type="InterPro" id="IPR036388">
    <property type="entry name" value="WH-like_DNA-bd_sf"/>
</dbReference>
<evidence type="ECO:0000259" key="6">
    <source>
        <dbReference type="PROSITE" id="PS50931"/>
    </source>
</evidence>
<evidence type="ECO:0000256" key="2">
    <source>
        <dbReference type="ARBA" id="ARBA00023015"/>
    </source>
</evidence>
<dbReference type="InterPro" id="IPR000847">
    <property type="entry name" value="LysR_HTH_N"/>
</dbReference>
<keyword evidence="4" id="KW-0804">Transcription</keyword>
<dbReference type="PRINTS" id="PR00039">
    <property type="entry name" value="HTHLYSR"/>
</dbReference>
<proteinExistence type="inferred from homology"/>
<dbReference type="CDD" id="cd08414">
    <property type="entry name" value="PBP2_LTTR_aromatics_like"/>
    <property type="match status" value="1"/>
</dbReference>
<dbReference type="PANTHER" id="PTHR30346:SF0">
    <property type="entry name" value="HCA OPERON TRANSCRIPTIONAL ACTIVATOR HCAR"/>
    <property type="match status" value="1"/>
</dbReference>
<accession>A0ABY3Z001</accession>
<evidence type="ECO:0000313" key="8">
    <source>
        <dbReference type="Proteomes" id="UP000829494"/>
    </source>
</evidence>
<dbReference type="GeneID" id="66857837"/>
<evidence type="ECO:0000313" key="7">
    <source>
        <dbReference type="EMBL" id="UNZ03068.1"/>
    </source>
</evidence>
<dbReference type="Pfam" id="PF03466">
    <property type="entry name" value="LysR_substrate"/>
    <property type="match status" value="1"/>
</dbReference>
<keyword evidence="2" id="KW-0805">Transcription regulation</keyword>
<evidence type="ECO:0000256" key="1">
    <source>
        <dbReference type="ARBA" id="ARBA00009437"/>
    </source>
</evidence>
<evidence type="ECO:0000256" key="4">
    <source>
        <dbReference type="ARBA" id="ARBA00023163"/>
    </source>
</evidence>
<evidence type="ECO:0000256" key="3">
    <source>
        <dbReference type="ARBA" id="ARBA00023125"/>
    </source>
</evidence>
<evidence type="ECO:0000256" key="5">
    <source>
        <dbReference type="SAM" id="MobiDB-lite"/>
    </source>
</evidence>
<dbReference type="RefSeq" id="WP_003984563.1">
    <property type="nucleotide sequence ID" value="NZ_CP043497.1"/>
</dbReference>
<gene>
    <name evidence="7" type="primary">benM3</name>
    <name evidence="7" type="ORF">SRIMR7_13010</name>
</gene>
<keyword evidence="3" id="KW-0238">DNA-binding</keyword>
<organism evidence="7 8">
    <name type="scientific">Streptomyces rimosus subsp. rimosus</name>
    <dbReference type="NCBI Taxonomy" id="132474"/>
    <lineage>
        <taxon>Bacteria</taxon>
        <taxon>Bacillati</taxon>
        <taxon>Actinomycetota</taxon>
        <taxon>Actinomycetes</taxon>
        <taxon>Kitasatosporales</taxon>
        <taxon>Streptomycetaceae</taxon>
        <taxon>Streptomyces</taxon>
    </lineage>
</organism>
<feature type="compositionally biased region" description="Low complexity" evidence="5">
    <location>
        <begin position="289"/>
        <end position="310"/>
    </location>
</feature>
<dbReference type="Pfam" id="PF00126">
    <property type="entry name" value="HTH_1"/>
    <property type="match status" value="1"/>
</dbReference>
<sequence>MNVELRHLRALAAIGDEGTITGAAAALHVSQPALSRTLEQLESRLGTSLVERTTRRLRLTPAGRRLYEHAHRILTQLDDALTEATAGPRALRVGFVWAALGRHTVPVLREWRQARPDVPVEVHRLADPEAELRRGTVDLAFLRTLPADDGALHTVALYQERRMAALCESDPLAGADAVGLADLAHHPIALCATACTTSTELWPAGRRPRHTFEVANVDEWLTAIATGEAAGVTAEATGHSHPHPGVRYLPITDAGPLTVLLARPHTVTHPATAAFADHARRILRGAAGAPVTDAATAPPADGPRTGATPPSDALVPPVSPIA</sequence>
<name>A0ABY3Z001_STRRM</name>
<dbReference type="PANTHER" id="PTHR30346">
    <property type="entry name" value="TRANSCRIPTIONAL DUAL REGULATOR HCAR-RELATED"/>
    <property type="match status" value="1"/>
</dbReference>
<dbReference type="Gene3D" id="3.40.190.10">
    <property type="entry name" value="Periplasmic binding protein-like II"/>
    <property type="match status" value="2"/>
</dbReference>